<feature type="transmembrane region" description="Helical" evidence="1">
    <location>
        <begin position="74"/>
        <end position="95"/>
    </location>
</feature>
<keyword evidence="1" id="KW-0472">Membrane</keyword>
<organism evidence="2 3">
    <name type="scientific">Hexamita inflata</name>
    <dbReference type="NCBI Taxonomy" id="28002"/>
    <lineage>
        <taxon>Eukaryota</taxon>
        <taxon>Metamonada</taxon>
        <taxon>Diplomonadida</taxon>
        <taxon>Hexamitidae</taxon>
        <taxon>Hexamitinae</taxon>
        <taxon>Hexamita</taxon>
    </lineage>
</organism>
<sequence length="104" mass="12205">MHQIQQQSLSFITAVVEEIDFHQHSVYDNEPTTQTLSYSGIMSSLKQFNIVLKFQLLLLSWLKYQNRTNSYQQIILINLMSILLNCIILIDITTLQKLAYELRI</sequence>
<protein>
    <submittedName>
        <fullName evidence="2">Hypothetical_protein</fullName>
    </submittedName>
</protein>
<keyword evidence="1" id="KW-0812">Transmembrane</keyword>
<accession>A0ABP1KZH7</accession>
<keyword evidence="3" id="KW-1185">Reference proteome</keyword>
<gene>
    <name evidence="2" type="ORF">HINF_LOCUS56069</name>
</gene>
<evidence type="ECO:0000313" key="2">
    <source>
        <dbReference type="EMBL" id="CAL6073375.1"/>
    </source>
</evidence>
<evidence type="ECO:0000256" key="1">
    <source>
        <dbReference type="SAM" id="Phobius"/>
    </source>
</evidence>
<dbReference type="Proteomes" id="UP001642409">
    <property type="component" value="Unassembled WGS sequence"/>
</dbReference>
<name>A0ABP1KZH7_9EUKA</name>
<comment type="caution">
    <text evidence="2">The sequence shown here is derived from an EMBL/GenBank/DDBJ whole genome shotgun (WGS) entry which is preliminary data.</text>
</comment>
<proteinExistence type="predicted"/>
<reference evidence="2 3" key="1">
    <citation type="submission" date="2024-07" db="EMBL/GenBank/DDBJ databases">
        <authorList>
            <person name="Akdeniz Z."/>
        </authorList>
    </citation>
    <scope>NUCLEOTIDE SEQUENCE [LARGE SCALE GENOMIC DNA]</scope>
</reference>
<keyword evidence="1" id="KW-1133">Transmembrane helix</keyword>
<evidence type="ECO:0000313" key="3">
    <source>
        <dbReference type="Proteomes" id="UP001642409"/>
    </source>
</evidence>
<dbReference type="EMBL" id="CAXDID020000301">
    <property type="protein sequence ID" value="CAL6073375.1"/>
    <property type="molecule type" value="Genomic_DNA"/>
</dbReference>